<protein>
    <submittedName>
        <fullName evidence="2">Major capsid protein</fullName>
    </submittedName>
</protein>
<dbReference type="EMBL" id="BMKO01000003">
    <property type="protein sequence ID" value="GGE76035.1"/>
    <property type="molecule type" value="Genomic_DNA"/>
</dbReference>
<organism evidence="2 3">
    <name type="scientific">Shewanella carassii</name>
    <dbReference type="NCBI Taxonomy" id="1987584"/>
    <lineage>
        <taxon>Bacteria</taxon>
        <taxon>Pseudomonadati</taxon>
        <taxon>Pseudomonadota</taxon>
        <taxon>Gammaproteobacteria</taxon>
        <taxon>Alteromonadales</taxon>
        <taxon>Shewanellaceae</taxon>
        <taxon>Shewanella</taxon>
    </lineage>
</organism>
<comment type="caution">
    <text evidence="2">The sequence shown here is derived from an EMBL/GenBank/DDBJ whole genome shotgun (WGS) entry which is preliminary data.</text>
</comment>
<dbReference type="RefSeq" id="WP_100141939.1">
    <property type="nucleotide sequence ID" value="NZ_BMKO01000003.1"/>
</dbReference>
<accession>A0ABQ1T2T6</accession>
<dbReference type="Pfam" id="PF05125">
    <property type="entry name" value="Phage_cap_P2"/>
    <property type="match status" value="1"/>
</dbReference>
<evidence type="ECO:0000313" key="3">
    <source>
        <dbReference type="Proteomes" id="UP000606498"/>
    </source>
</evidence>
<gene>
    <name evidence="2" type="ORF">GCM10011520_15720</name>
</gene>
<dbReference type="NCBIfam" id="TIGR01551">
    <property type="entry name" value="major_capsid_P2"/>
    <property type="match status" value="1"/>
</dbReference>
<name>A0ABQ1T2T6_9GAMM</name>
<reference evidence="3" key="1">
    <citation type="journal article" date="2019" name="Int. J. Syst. Evol. Microbiol.">
        <title>The Global Catalogue of Microorganisms (GCM) 10K type strain sequencing project: providing services to taxonomists for standard genome sequencing and annotation.</title>
        <authorList>
            <consortium name="The Broad Institute Genomics Platform"/>
            <consortium name="The Broad Institute Genome Sequencing Center for Infectious Disease"/>
            <person name="Wu L."/>
            <person name="Ma J."/>
        </authorList>
    </citation>
    <scope>NUCLEOTIDE SEQUENCE [LARGE SCALE GENOMIC DNA]</scope>
    <source>
        <strain evidence="3">CGMCC 1.16033</strain>
    </source>
</reference>
<dbReference type="Proteomes" id="UP000606498">
    <property type="component" value="Unassembled WGS sequence"/>
</dbReference>
<evidence type="ECO:0000313" key="2">
    <source>
        <dbReference type="EMBL" id="GGE76035.1"/>
    </source>
</evidence>
<evidence type="ECO:0000256" key="1">
    <source>
        <dbReference type="SAM" id="MobiDB-lite"/>
    </source>
</evidence>
<keyword evidence="3" id="KW-1185">Reference proteome</keyword>
<feature type="region of interest" description="Disordered" evidence="1">
    <location>
        <begin position="331"/>
        <end position="398"/>
    </location>
</feature>
<sequence>MSKTTRTEHCLNQYTLAIQKAYGINDATKQFSLSEPMEIKLRQKILESDAFLKELSLLDVDQIQGQVIDVGTGTLMTGRGDNARFRAYPGKDGIKYELVETDSCWAVTWAELAVWGNSGTEGQFIKLMTNNANKNFALDMLKIGFNGIKVARPTAPSTYPLGQDVNKGWQQFVKERAPEQIVTTPVYLDAGGKGTYKNLDSMVQDLINSQIDPVYQNDPNLVVLVGRDLVSAEQHRLLEAADTPTEHKAAQSLAKTIAGRKAYVPPFFPGKRVVVTFLKNLQILTQKGSRRRKAADNEDRMQFESSYWRMEGYAVGRLEAYASFDESAVTIGPNPDAPQAAPASLTLDAKEPKEPKEPKEQESGADAQANTKAGSKDKEATGNGPASTADVAASLVSE</sequence>
<dbReference type="InterPro" id="IPR006441">
    <property type="entry name" value="Phage_P2_GpN"/>
</dbReference>
<proteinExistence type="predicted"/>
<feature type="compositionally biased region" description="Basic and acidic residues" evidence="1">
    <location>
        <begin position="348"/>
        <end position="362"/>
    </location>
</feature>